<reference evidence="1 2" key="1">
    <citation type="submission" date="2016-10" db="EMBL/GenBank/DDBJ databases">
        <authorList>
            <person name="de Groot N.N."/>
        </authorList>
    </citation>
    <scope>NUCLEOTIDE SEQUENCE [LARGE SCALE GENOMIC DNA]</scope>
    <source>
        <strain evidence="1 2">47C3B</strain>
    </source>
</reference>
<evidence type="ECO:0000313" key="1">
    <source>
        <dbReference type="EMBL" id="SDE63345.1"/>
    </source>
</evidence>
<accession>A0A1G7EIR3</accession>
<gene>
    <name evidence="1" type="ORF">SAMN05216464_10837</name>
</gene>
<dbReference type="EMBL" id="FNAI01000008">
    <property type="protein sequence ID" value="SDE63345.1"/>
    <property type="molecule type" value="Genomic_DNA"/>
</dbReference>
<dbReference type="RefSeq" id="WP_091150828.1">
    <property type="nucleotide sequence ID" value="NZ_FNAI01000008.1"/>
</dbReference>
<dbReference type="AlphaFoldDB" id="A0A1G7EIR3"/>
<organism evidence="1 2">
    <name type="scientific">Mucilaginibacter pineti</name>
    <dbReference type="NCBI Taxonomy" id="1391627"/>
    <lineage>
        <taxon>Bacteria</taxon>
        <taxon>Pseudomonadati</taxon>
        <taxon>Bacteroidota</taxon>
        <taxon>Sphingobacteriia</taxon>
        <taxon>Sphingobacteriales</taxon>
        <taxon>Sphingobacteriaceae</taxon>
        <taxon>Mucilaginibacter</taxon>
    </lineage>
</organism>
<name>A0A1G7EIR3_9SPHI</name>
<proteinExistence type="predicted"/>
<sequence length="564" mass="64914">MKPIAVADYTTAYGLPLPADPFSFLYPYPTDLIVLYLSKINVILFQETDARTQSIQIFRHVFLKPGDRQPDYEQVVDRLLSHEHQVIFAVQSIAYLIRESLTHYRAAEAVTTDLKAFNKDLFNTILIYNHLIYHTEGTGLETREGLWEIALRQQNYIRDFNALFYTAPIKFLLVQQFFGSSDERKKIISSFQQRLGLGNLWNFAKTFMELMQRVLGEEHTGQYIFHRSEIPPQALEIFSYDKTQSRDEMSIHFDLIPRPFYAVDDEHIAVIDFSYFRYILDQGLFWCIFQYSGLNTGRDIQKTFGLFRSKMGKEFFEEFLVGNMLKALFDRRHHVVAGEPPFEDFWIRPNQKDLIIVEVKMADLNPKTGETFDVEGFKAFILDNYAKPKDTKGGAKGAYQLIRQLRLLETAGPAILNRLKLGNLQKLNVYPLIIYSDQALDMVGVNAEVQSVFSEQLSAAEALTFHVKPLTMIGINTLLEQFAFLKAAPSNLLDLVDAYQRYLRGKKKSYEKHGGPFAYYEQHISFAEYVALVKGRGKDELGKNTAVFRSLINAGHFGPIDQPL</sequence>
<dbReference type="Proteomes" id="UP000199072">
    <property type="component" value="Unassembled WGS sequence"/>
</dbReference>
<dbReference type="OrthoDB" id="723388at2"/>
<protein>
    <submittedName>
        <fullName evidence="1">Uncharacterized protein</fullName>
    </submittedName>
</protein>
<evidence type="ECO:0000313" key="2">
    <source>
        <dbReference type="Proteomes" id="UP000199072"/>
    </source>
</evidence>
<dbReference type="STRING" id="1391627.SAMN05216464_10837"/>
<keyword evidence="2" id="KW-1185">Reference proteome</keyword>